<dbReference type="InterPro" id="IPR032694">
    <property type="entry name" value="CopC/D"/>
</dbReference>
<organism evidence="9 10">
    <name type="scientific">Frankia umida</name>
    <dbReference type="NCBI Taxonomy" id="573489"/>
    <lineage>
        <taxon>Bacteria</taxon>
        <taxon>Bacillati</taxon>
        <taxon>Actinomycetota</taxon>
        <taxon>Actinomycetes</taxon>
        <taxon>Frankiales</taxon>
        <taxon>Frankiaceae</taxon>
        <taxon>Frankia</taxon>
    </lineage>
</organism>
<sequence>MDLPPAPGTPSDAAGDSAAPPDPTGVPAGSATSEDSPRRGTAGRMPPIAVAAGLAGLGVLALVVWTGPGPLRLPGLPSSGTGTNWALPMAQLVGRIAAVATLGWLLTAATLLPSARGAAPKTLTATARRCGRQAANAAVVWLVATLAELVFTLSEVSARPAGDVLDRHALRLFVTSTGQGRALLIVAALALVLAIIARTVTTTTAAGALLIVAGAALLPPILTGHAASSGDHAVAVVALAVHVLAATSWVGGLLGLLSVARLPLASFGPALRRYGAVATLAAAATALTGIGSAALRLGGVEPLWQTRYGVLVLLKTAGLIAAVLLGAVLRRRVVNRLIATTSTTSSTSTTASTSSASTTASTSTSASASTTASSASGGGVDVGRTAVIGRFLRLAGVELIVLVATFGLAVGLSRTAPPVDDAFVPNDANRALLGYPMPPAVTAWRLALDWRIDWVFLIGSLLGAGTYLAALLRLRARGDRWPIGRTIAWFFGLFVVVAATSSGLGRYGPVLLSVHMTQHMLLNMLAPIPLVLGAPVTLALRALRPAKAPHRSGPREWLVAGLHSWPVRFLTHPVVVSINFVGGLYVLYLTSLLSTLMSNHLGHLYMNVHFLAVGLLFFELIIGIDPLPRRLPHPGRILMLIAIVPFHTFLGLTIMGTSNLLGSGWYDRLVRPWGSSPLSDQHTAGGIAWSFGELPTFTVLLVLVAQWARTDDRRNRNRERRIAAAGDVDVELDAYNAYLARLSARPGGGQLPPTGMTTVPGPIRPPRPREAADNQEPPARGTLPSA</sequence>
<evidence type="ECO:0000256" key="6">
    <source>
        <dbReference type="SAM" id="MobiDB-lite"/>
    </source>
</evidence>
<evidence type="ECO:0000256" key="7">
    <source>
        <dbReference type="SAM" id="Phobius"/>
    </source>
</evidence>
<dbReference type="RefSeq" id="WP_248825716.1">
    <property type="nucleotide sequence ID" value="NZ_JALKFT010000017.1"/>
</dbReference>
<feature type="transmembrane region" description="Helical" evidence="7">
    <location>
        <begin position="204"/>
        <end position="222"/>
    </location>
</feature>
<dbReference type="Proteomes" id="UP001201873">
    <property type="component" value="Unassembled WGS sequence"/>
</dbReference>
<evidence type="ECO:0000256" key="2">
    <source>
        <dbReference type="ARBA" id="ARBA00022475"/>
    </source>
</evidence>
<feature type="transmembrane region" description="Helical" evidence="7">
    <location>
        <begin position="274"/>
        <end position="295"/>
    </location>
</feature>
<evidence type="ECO:0000313" key="9">
    <source>
        <dbReference type="EMBL" id="MCK9877482.1"/>
    </source>
</evidence>
<feature type="region of interest" description="Disordered" evidence="6">
    <location>
        <begin position="1"/>
        <end position="44"/>
    </location>
</feature>
<keyword evidence="10" id="KW-1185">Reference proteome</keyword>
<dbReference type="InterPro" id="IPR019108">
    <property type="entry name" value="Caa3_assmbl_CtaG-rel"/>
</dbReference>
<keyword evidence="3 7" id="KW-0812">Transmembrane</keyword>
<dbReference type="InterPro" id="IPR008457">
    <property type="entry name" value="Cu-R_CopD_dom"/>
</dbReference>
<feature type="transmembrane region" description="Helical" evidence="7">
    <location>
        <begin position="486"/>
        <end position="504"/>
    </location>
</feature>
<feature type="transmembrane region" description="Helical" evidence="7">
    <location>
        <begin position="134"/>
        <end position="158"/>
    </location>
</feature>
<feature type="transmembrane region" description="Helical" evidence="7">
    <location>
        <begin position="234"/>
        <end position="262"/>
    </location>
</feature>
<dbReference type="PANTHER" id="PTHR34820:SF4">
    <property type="entry name" value="INNER MEMBRANE PROTEIN YEBZ"/>
    <property type="match status" value="1"/>
</dbReference>
<proteinExistence type="predicted"/>
<feature type="transmembrane region" description="Helical" evidence="7">
    <location>
        <begin position="391"/>
        <end position="412"/>
    </location>
</feature>
<feature type="transmembrane region" description="Helical" evidence="7">
    <location>
        <begin position="178"/>
        <end position="197"/>
    </location>
</feature>
<comment type="subcellular location">
    <subcellularLocation>
        <location evidence="1">Cell membrane</location>
        <topology evidence="1">Multi-pass membrane protein</topology>
    </subcellularLocation>
</comment>
<feature type="transmembrane region" description="Helical" evidence="7">
    <location>
        <begin position="454"/>
        <end position="474"/>
    </location>
</feature>
<dbReference type="EMBL" id="JALKFT010000017">
    <property type="protein sequence ID" value="MCK9877482.1"/>
    <property type="molecule type" value="Genomic_DNA"/>
</dbReference>
<protein>
    <submittedName>
        <fullName evidence="9">Bifunctional copper resistance protein CopD/cytochrome c oxidase assembly protein</fullName>
    </submittedName>
</protein>
<feature type="compositionally biased region" description="Low complexity" evidence="6">
    <location>
        <begin position="345"/>
        <end position="375"/>
    </location>
</feature>
<feature type="transmembrane region" description="Helical" evidence="7">
    <location>
        <begin position="608"/>
        <end position="625"/>
    </location>
</feature>
<evidence type="ECO:0000259" key="8">
    <source>
        <dbReference type="Pfam" id="PF05425"/>
    </source>
</evidence>
<feature type="transmembrane region" description="Helical" evidence="7">
    <location>
        <begin position="48"/>
        <end position="67"/>
    </location>
</feature>
<feature type="compositionally biased region" description="Low complexity" evidence="6">
    <location>
        <begin position="9"/>
        <end position="19"/>
    </location>
</feature>
<feature type="transmembrane region" description="Helical" evidence="7">
    <location>
        <begin position="686"/>
        <end position="708"/>
    </location>
</feature>
<comment type="caution">
    <text evidence="9">The sequence shown here is derived from an EMBL/GenBank/DDBJ whole genome shotgun (WGS) entry which is preliminary data.</text>
</comment>
<evidence type="ECO:0000256" key="5">
    <source>
        <dbReference type="ARBA" id="ARBA00023136"/>
    </source>
</evidence>
<dbReference type="Pfam" id="PF05425">
    <property type="entry name" value="CopD"/>
    <property type="match status" value="1"/>
</dbReference>
<evidence type="ECO:0000256" key="4">
    <source>
        <dbReference type="ARBA" id="ARBA00022989"/>
    </source>
</evidence>
<feature type="transmembrane region" description="Helical" evidence="7">
    <location>
        <begin position="565"/>
        <end position="588"/>
    </location>
</feature>
<keyword evidence="2" id="KW-1003">Cell membrane</keyword>
<evidence type="ECO:0000256" key="1">
    <source>
        <dbReference type="ARBA" id="ARBA00004651"/>
    </source>
</evidence>
<dbReference type="Pfam" id="PF09678">
    <property type="entry name" value="Caa3_CtaG"/>
    <property type="match status" value="1"/>
</dbReference>
<keyword evidence="4 7" id="KW-1133">Transmembrane helix</keyword>
<evidence type="ECO:0000313" key="10">
    <source>
        <dbReference type="Proteomes" id="UP001201873"/>
    </source>
</evidence>
<evidence type="ECO:0000256" key="3">
    <source>
        <dbReference type="ARBA" id="ARBA00022692"/>
    </source>
</evidence>
<feature type="domain" description="Copper resistance protein D" evidence="8">
    <location>
        <begin position="270"/>
        <end position="344"/>
    </location>
</feature>
<name>A0ABT0K1X1_9ACTN</name>
<gene>
    <name evidence="9" type="ORF">MXD59_17170</name>
</gene>
<keyword evidence="5 7" id="KW-0472">Membrane</keyword>
<reference evidence="9 10" key="1">
    <citation type="submission" date="2022-04" db="EMBL/GenBank/DDBJ databases">
        <title>Genome diversity in the genus Frankia.</title>
        <authorList>
            <person name="Carlos-Shanley C."/>
            <person name="Hahn D."/>
        </authorList>
    </citation>
    <scope>NUCLEOTIDE SEQUENCE [LARGE SCALE GENOMIC DNA]</scope>
    <source>
        <strain evidence="9 10">Ag45/Mut15</strain>
    </source>
</reference>
<feature type="transmembrane region" description="Helical" evidence="7">
    <location>
        <begin position="637"/>
        <end position="666"/>
    </location>
</feature>
<accession>A0ABT0K1X1</accession>
<feature type="region of interest" description="Disordered" evidence="6">
    <location>
        <begin position="746"/>
        <end position="786"/>
    </location>
</feature>
<feature type="transmembrane region" description="Helical" evidence="7">
    <location>
        <begin position="307"/>
        <end position="329"/>
    </location>
</feature>
<dbReference type="PANTHER" id="PTHR34820">
    <property type="entry name" value="INNER MEMBRANE PROTEIN YEBZ"/>
    <property type="match status" value="1"/>
</dbReference>
<feature type="transmembrane region" description="Helical" evidence="7">
    <location>
        <begin position="524"/>
        <end position="544"/>
    </location>
</feature>
<feature type="transmembrane region" description="Helical" evidence="7">
    <location>
        <begin position="92"/>
        <end position="113"/>
    </location>
</feature>
<feature type="region of interest" description="Disordered" evidence="6">
    <location>
        <begin position="345"/>
        <end position="378"/>
    </location>
</feature>